<dbReference type="AlphaFoldDB" id="G9ABS5"/>
<evidence type="ECO:0000313" key="7">
    <source>
        <dbReference type="EMBL" id="CCE98504.1"/>
    </source>
</evidence>
<sequence length="209" mass="23930">MFIRAYLRASTKDQDAKRAEGELKKFAADRQWKIAATYVENESGATLKRPELFRLLADCQPGDILLVEQIDRLTRLNLDDWDQLRRQITERQVLIVSLDLPTSWTMMSVERDEIQGRIFQAINSMMLDVLAAIARKDYEDRRRRQTQGIAAAKVVGAYRGRPEDTKRNDAIMAMLKRGQTWESIRNATGCSNSTIARLAKRVKKGEVTA</sequence>
<protein>
    <submittedName>
        <fullName evidence="7">Resolvase</fullName>
    </submittedName>
</protein>
<dbReference type="PANTHER" id="PTHR30461">
    <property type="entry name" value="DNA-INVERTASE FROM LAMBDOID PROPHAGE"/>
    <property type="match status" value="1"/>
</dbReference>
<dbReference type="PROSITE" id="PS51736">
    <property type="entry name" value="RECOMBINASES_3"/>
    <property type="match status" value="1"/>
</dbReference>
<keyword evidence="3" id="KW-0233">DNA recombination</keyword>
<dbReference type="PATRIC" id="fig|380.5.peg.4231"/>
<evidence type="ECO:0000313" key="8">
    <source>
        <dbReference type="Proteomes" id="UP000007735"/>
    </source>
</evidence>
<keyword evidence="7" id="KW-0614">Plasmid</keyword>
<dbReference type="FunFam" id="3.40.50.1390:FF:000010">
    <property type="entry name" value="Recombinase resolvase family"/>
    <property type="match status" value="1"/>
</dbReference>
<evidence type="ECO:0000256" key="4">
    <source>
        <dbReference type="PIRSR" id="PIRSR606118-50"/>
    </source>
</evidence>
<gene>
    <name evidence="7" type="ordered locus">SFHH103_04013</name>
</gene>
<dbReference type="PROSITE" id="PS00397">
    <property type="entry name" value="RECOMBINASES_1"/>
    <property type="match status" value="1"/>
</dbReference>
<dbReference type="SMART" id="SM00857">
    <property type="entry name" value="Resolvase"/>
    <property type="match status" value="1"/>
</dbReference>
<dbReference type="GO" id="GO:0015074">
    <property type="term" value="P:DNA integration"/>
    <property type="evidence" value="ECO:0007669"/>
    <property type="project" value="UniProtKB-KW"/>
</dbReference>
<feature type="active site" description="O-(5'-phospho-DNA)-serine intermediate" evidence="4 5">
    <location>
        <position position="10"/>
    </location>
</feature>
<name>G9ABS5_SINF1</name>
<dbReference type="SUPFAM" id="SSF53041">
    <property type="entry name" value="Resolvase-like"/>
    <property type="match status" value="1"/>
</dbReference>
<dbReference type="CDD" id="cd03767">
    <property type="entry name" value="SR_Res_par"/>
    <property type="match status" value="1"/>
</dbReference>
<reference evidence="7 8" key="1">
    <citation type="journal article" date="2012" name="J. Bacteriol.">
        <title>Genome sequence of the soybean symbiont Sinorhizobium fredii HH103.</title>
        <authorList>
            <person name="Weidner S."/>
            <person name="Becker A."/>
            <person name="Bonilla I."/>
            <person name="Jaenicke S."/>
            <person name="Lloret J."/>
            <person name="Margaret I."/>
            <person name="Puhler A."/>
            <person name="Ruiz-Sainz J.E."/>
            <person name="Schneiker-Bekel S."/>
            <person name="Szczepanowski R."/>
            <person name="Vinardell J.M."/>
            <person name="Zehner S."/>
            <person name="Gottfert M."/>
        </authorList>
    </citation>
    <scope>NUCLEOTIDE SEQUENCE [LARGE SCALE GENOMIC DNA]</scope>
    <source>
        <strain evidence="7 8">HH103</strain>
        <plasmid evidence="8">pSfHH103b</plasmid>
    </source>
</reference>
<dbReference type="Proteomes" id="UP000007735">
    <property type="component" value="Plasmid pSfHH103b"/>
</dbReference>
<evidence type="ECO:0000256" key="1">
    <source>
        <dbReference type="ARBA" id="ARBA00022908"/>
    </source>
</evidence>
<evidence type="ECO:0000256" key="2">
    <source>
        <dbReference type="ARBA" id="ARBA00023125"/>
    </source>
</evidence>
<dbReference type="InterPro" id="IPR006118">
    <property type="entry name" value="Recombinase_CS"/>
</dbReference>
<dbReference type="InterPro" id="IPR036162">
    <property type="entry name" value="Resolvase-like_N_sf"/>
</dbReference>
<dbReference type="Pfam" id="PF00239">
    <property type="entry name" value="Resolvase"/>
    <property type="match status" value="1"/>
</dbReference>
<geneLocation type="plasmid" evidence="7 8">
    <name>pSfHH103b</name>
</geneLocation>
<dbReference type="GO" id="GO:0003677">
    <property type="term" value="F:DNA binding"/>
    <property type="evidence" value="ECO:0007669"/>
    <property type="project" value="UniProtKB-KW"/>
</dbReference>
<dbReference type="KEGG" id="sfh:SFHH103_04013"/>
<evidence type="ECO:0000259" key="6">
    <source>
        <dbReference type="PROSITE" id="PS51736"/>
    </source>
</evidence>
<dbReference type="InterPro" id="IPR050639">
    <property type="entry name" value="SSR_resolvase"/>
</dbReference>
<dbReference type="RefSeq" id="WP_014342009.1">
    <property type="nucleotide sequence ID" value="NC_016836.1"/>
</dbReference>
<evidence type="ECO:0000256" key="5">
    <source>
        <dbReference type="PROSITE-ProRule" id="PRU10137"/>
    </source>
</evidence>
<dbReference type="Gene3D" id="3.40.50.1390">
    <property type="entry name" value="Resolvase, N-terminal catalytic domain"/>
    <property type="match status" value="1"/>
</dbReference>
<dbReference type="InterPro" id="IPR006119">
    <property type="entry name" value="Resolv_N"/>
</dbReference>
<organism evidence="7 8">
    <name type="scientific">Sinorhizobium fredii (strain HH103)</name>
    <dbReference type="NCBI Taxonomy" id="1117943"/>
    <lineage>
        <taxon>Bacteria</taxon>
        <taxon>Pseudomonadati</taxon>
        <taxon>Pseudomonadota</taxon>
        <taxon>Alphaproteobacteria</taxon>
        <taxon>Hyphomicrobiales</taxon>
        <taxon>Rhizobiaceae</taxon>
        <taxon>Sinorhizobium/Ensifer group</taxon>
        <taxon>Sinorhizobium</taxon>
    </lineage>
</organism>
<accession>G9ABS5</accession>
<dbReference type="HOGENOM" id="CLU_010686_10_0_5"/>
<evidence type="ECO:0000256" key="3">
    <source>
        <dbReference type="ARBA" id="ARBA00023172"/>
    </source>
</evidence>
<dbReference type="EMBL" id="HE616892">
    <property type="protein sequence ID" value="CCE98504.1"/>
    <property type="molecule type" value="Genomic_DNA"/>
</dbReference>
<keyword evidence="2" id="KW-0238">DNA-binding</keyword>
<dbReference type="PANTHER" id="PTHR30461:SF25">
    <property type="entry name" value="RESOLVASE-RELATED"/>
    <property type="match status" value="1"/>
</dbReference>
<keyword evidence="1" id="KW-0229">DNA integration</keyword>
<feature type="domain" description="Resolvase/invertase-type recombinase catalytic" evidence="6">
    <location>
        <begin position="2"/>
        <end position="156"/>
    </location>
</feature>
<proteinExistence type="predicted"/>
<dbReference type="GO" id="GO:0000150">
    <property type="term" value="F:DNA strand exchange activity"/>
    <property type="evidence" value="ECO:0007669"/>
    <property type="project" value="InterPro"/>
</dbReference>